<dbReference type="EMBL" id="JAUEPH010000007">
    <property type="protein sequence ID" value="MDN3205533.1"/>
    <property type="molecule type" value="Genomic_DNA"/>
</dbReference>
<dbReference type="Gene3D" id="3.40.50.300">
    <property type="entry name" value="P-loop containing nucleotide triphosphate hydrolases"/>
    <property type="match status" value="1"/>
</dbReference>
<dbReference type="GO" id="GO:0005524">
    <property type="term" value="F:ATP binding"/>
    <property type="evidence" value="ECO:0007669"/>
    <property type="project" value="UniProtKB-KW"/>
</dbReference>
<reference evidence="5" key="1">
    <citation type="submission" date="2023-06" db="EMBL/GenBank/DDBJ databases">
        <title>Robiginitalea aurantiacus sp. nov. and Algoriphagus sediminis sp. nov., isolated from coastal sediment.</title>
        <authorList>
            <person name="Zhou Z.Y."/>
            <person name="An J."/>
            <person name="Jia Y.W."/>
            <person name="Du Z.J."/>
        </authorList>
    </citation>
    <scope>NUCLEOTIDE SEQUENCE</scope>
    <source>
        <strain evidence="5">C2-7</strain>
    </source>
</reference>
<dbReference type="PANTHER" id="PTHR24220:SF659">
    <property type="entry name" value="TRANSPORTER, PUTATIVE-RELATED"/>
    <property type="match status" value="1"/>
</dbReference>
<dbReference type="Proteomes" id="UP001171916">
    <property type="component" value="Unassembled WGS sequence"/>
</dbReference>
<dbReference type="Pfam" id="PF00005">
    <property type="entry name" value="ABC_tran"/>
    <property type="match status" value="1"/>
</dbReference>
<keyword evidence="2" id="KW-0547">Nucleotide-binding</keyword>
<dbReference type="RefSeq" id="WP_290002093.1">
    <property type="nucleotide sequence ID" value="NZ_JAUEPH010000007.1"/>
</dbReference>
<keyword evidence="1" id="KW-0813">Transport</keyword>
<name>A0ABT7YG83_9BACT</name>
<protein>
    <submittedName>
        <fullName evidence="5">ABC transporter ATP-binding protein</fullName>
    </submittedName>
</protein>
<dbReference type="PROSITE" id="PS50893">
    <property type="entry name" value="ABC_TRANSPORTER_2"/>
    <property type="match status" value="1"/>
</dbReference>
<dbReference type="InterPro" id="IPR027417">
    <property type="entry name" value="P-loop_NTPase"/>
</dbReference>
<dbReference type="PANTHER" id="PTHR24220">
    <property type="entry name" value="IMPORT ATP-BINDING PROTEIN"/>
    <property type="match status" value="1"/>
</dbReference>
<evidence type="ECO:0000259" key="4">
    <source>
        <dbReference type="PROSITE" id="PS50893"/>
    </source>
</evidence>
<evidence type="ECO:0000256" key="2">
    <source>
        <dbReference type="ARBA" id="ARBA00022741"/>
    </source>
</evidence>
<keyword evidence="6" id="KW-1185">Reference proteome</keyword>
<organism evidence="5 6">
    <name type="scientific">Algoriphagus sediminis</name>
    <dbReference type="NCBI Taxonomy" id="3057113"/>
    <lineage>
        <taxon>Bacteria</taxon>
        <taxon>Pseudomonadati</taxon>
        <taxon>Bacteroidota</taxon>
        <taxon>Cytophagia</taxon>
        <taxon>Cytophagales</taxon>
        <taxon>Cyclobacteriaceae</taxon>
        <taxon>Algoriphagus</taxon>
    </lineage>
</organism>
<evidence type="ECO:0000256" key="1">
    <source>
        <dbReference type="ARBA" id="ARBA00022448"/>
    </source>
</evidence>
<keyword evidence="3 5" id="KW-0067">ATP-binding</keyword>
<dbReference type="InterPro" id="IPR003593">
    <property type="entry name" value="AAA+_ATPase"/>
</dbReference>
<accession>A0ABT7YG83</accession>
<dbReference type="SMART" id="SM00382">
    <property type="entry name" value="AAA"/>
    <property type="match status" value="1"/>
</dbReference>
<sequence>MLLEAKNLEFSYEENQKIEFPDFELESGESLLILGKSGSGKTTLLNMLAGLLKPKSGEISIDGKDIIGFSQKQMDQFRGKHIGLIFQKPHLLAPLSVKENLEVVPFFGKTQGESPARILEELDIKNKVNSKVRTLSEGEAQRVSIARALMNKPKLILADEPTSSLDDENAERVIKLLKDQAQRIGAGLIIVTHDQRIKNHVSKFIEVKKNESV</sequence>
<evidence type="ECO:0000313" key="6">
    <source>
        <dbReference type="Proteomes" id="UP001171916"/>
    </source>
</evidence>
<dbReference type="InterPro" id="IPR003439">
    <property type="entry name" value="ABC_transporter-like_ATP-bd"/>
</dbReference>
<dbReference type="SUPFAM" id="SSF52540">
    <property type="entry name" value="P-loop containing nucleoside triphosphate hydrolases"/>
    <property type="match status" value="1"/>
</dbReference>
<evidence type="ECO:0000313" key="5">
    <source>
        <dbReference type="EMBL" id="MDN3205533.1"/>
    </source>
</evidence>
<dbReference type="InterPro" id="IPR017911">
    <property type="entry name" value="MacB-like_ATP-bd"/>
</dbReference>
<dbReference type="InterPro" id="IPR015854">
    <property type="entry name" value="ABC_transpr_LolD-like"/>
</dbReference>
<gene>
    <name evidence="5" type="ORF">QVH07_15335</name>
</gene>
<proteinExistence type="predicted"/>
<evidence type="ECO:0000256" key="3">
    <source>
        <dbReference type="ARBA" id="ARBA00022840"/>
    </source>
</evidence>
<feature type="domain" description="ABC transporter" evidence="4">
    <location>
        <begin position="3"/>
        <end position="209"/>
    </location>
</feature>
<dbReference type="CDD" id="cd03255">
    <property type="entry name" value="ABC_MJ0796_LolCDE_FtsE"/>
    <property type="match status" value="1"/>
</dbReference>
<comment type="caution">
    <text evidence="5">The sequence shown here is derived from an EMBL/GenBank/DDBJ whole genome shotgun (WGS) entry which is preliminary data.</text>
</comment>